<evidence type="ECO:0000256" key="4">
    <source>
        <dbReference type="ARBA" id="ARBA00023002"/>
    </source>
</evidence>
<dbReference type="SUPFAM" id="SSF52343">
    <property type="entry name" value="Ferredoxin reductase-like, C-terminal NADP-linked domain"/>
    <property type="match status" value="1"/>
</dbReference>
<dbReference type="Pfam" id="PF00175">
    <property type="entry name" value="NAD_binding_1"/>
    <property type="match status" value="1"/>
</dbReference>
<evidence type="ECO:0000256" key="1">
    <source>
        <dbReference type="ARBA" id="ARBA00001974"/>
    </source>
</evidence>
<accession>A0ABD3B0B0</accession>
<evidence type="ECO:0000256" key="3">
    <source>
        <dbReference type="ARBA" id="ARBA00022827"/>
    </source>
</evidence>
<dbReference type="PANTHER" id="PTHR19370">
    <property type="entry name" value="NADH-CYTOCHROME B5 REDUCTASE"/>
    <property type="match status" value="1"/>
</dbReference>
<sequence length="178" mass="19063">MLAGGSGITPMFQVSRAMLENPNDRTNVYVIYANITYEDILLKSSLPVEEITNALAKMGYEVMASNVVGCIVPLFFIIDEETHAICCFHTGGETAVVGTSDGEDQELEVLKEHSGGFGVASGIGGRGFSDDVINGRERVGALEVVQVMEVKFRHSRGVDGGVLVVEKALAVELVIIEN</sequence>
<evidence type="ECO:0000313" key="8">
    <source>
        <dbReference type="Proteomes" id="UP001630127"/>
    </source>
</evidence>
<evidence type="ECO:0000256" key="2">
    <source>
        <dbReference type="ARBA" id="ARBA00022630"/>
    </source>
</evidence>
<protein>
    <recommendedName>
        <fullName evidence="6">Oxidoreductase FAD/NAD(P)-binding domain-containing protein</fullName>
    </recommendedName>
</protein>
<dbReference type="InterPro" id="IPR039261">
    <property type="entry name" value="FNR_nucleotide-bd"/>
</dbReference>
<comment type="caution">
    <text evidence="7">The sequence shown here is derived from an EMBL/GenBank/DDBJ whole genome shotgun (WGS) entry which is preliminary data.</text>
</comment>
<feature type="domain" description="Oxidoreductase FAD/NAD(P)-binding" evidence="6">
    <location>
        <begin position="1"/>
        <end position="46"/>
    </location>
</feature>
<evidence type="ECO:0000259" key="6">
    <source>
        <dbReference type="Pfam" id="PF00175"/>
    </source>
</evidence>
<keyword evidence="2 5" id="KW-0285">Flavoprotein</keyword>
<keyword evidence="4" id="KW-0560">Oxidoreductase</keyword>
<dbReference type="GO" id="GO:0016491">
    <property type="term" value="F:oxidoreductase activity"/>
    <property type="evidence" value="ECO:0007669"/>
    <property type="project" value="UniProtKB-KW"/>
</dbReference>
<keyword evidence="3 5" id="KW-0274">FAD</keyword>
<evidence type="ECO:0000313" key="7">
    <source>
        <dbReference type="EMBL" id="KAL3536644.1"/>
    </source>
</evidence>
<evidence type="ECO:0000256" key="5">
    <source>
        <dbReference type="PIRSR" id="PIRSR601834-1"/>
    </source>
</evidence>
<dbReference type="EMBL" id="JBJUIK010000001">
    <property type="protein sequence ID" value="KAL3536644.1"/>
    <property type="molecule type" value="Genomic_DNA"/>
</dbReference>
<dbReference type="Proteomes" id="UP001630127">
    <property type="component" value="Unassembled WGS sequence"/>
</dbReference>
<organism evidence="7 8">
    <name type="scientific">Cinchona calisaya</name>
    <dbReference type="NCBI Taxonomy" id="153742"/>
    <lineage>
        <taxon>Eukaryota</taxon>
        <taxon>Viridiplantae</taxon>
        <taxon>Streptophyta</taxon>
        <taxon>Embryophyta</taxon>
        <taxon>Tracheophyta</taxon>
        <taxon>Spermatophyta</taxon>
        <taxon>Magnoliopsida</taxon>
        <taxon>eudicotyledons</taxon>
        <taxon>Gunneridae</taxon>
        <taxon>Pentapetalae</taxon>
        <taxon>asterids</taxon>
        <taxon>lamiids</taxon>
        <taxon>Gentianales</taxon>
        <taxon>Rubiaceae</taxon>
        <taxon>Cinchonoideae</taxon>
        <taxon>Cinchoneae</taxon>
        <taxon>Cinchona</taxon>
    </lineage>
</organism>
<keyword evidence="8" id="KW-1185">Reference proteome</keyword>
<name>A0ABD3B0B0_9GENT</name>
<comment type="cofactor">
    <cofactor evidence="1 5">
        <name>FAD</name>
        <dbReference type="ChEBI" id="CHEBI:57692"/>
    </cofactor>
</comment>
<reference evidence="7 8" key="1">
    <citation type="submission" date="2024-11" db="EMBL/GenBank/DDBJ databases">
        <title>A near-complete genome assembly of Cinchona calisaya.</title>
        <authorList>
            <person name="Lian D.C."/>
            <person name="Zhao X.W."/>
            <person name="Wei L."/>
        </authorList>
    </citation>
    <scope>NUCLEOTIDE SEQUENCE [LARGE SCALE GENOMIC DNA]</scope>
    <source>
        <tissue evidence="7">Nenye</tissue>
    </source>
</reference>
<dbReference type="InterPro" id="IPR001834">
    <property type="entry name" value="CBR-like"/>
</dbReference>
<dbReference type="AlphaFoldDB" id="A0ABD3B0B0"/>
<dbReference type="InterPro" id="IPR001433">
    <property type="entry name" value="OxRdtase_FAD/NAD-bd"/>
</dbReference>
<dbReference type="Gene3D" id="3.40.50.80">
    <property type="entry name" value="Nucleotide-binding domain of ferredoxin-NADP reductase (FNR) module"/>
    <property type="match status" value="1"/>
</dbReference>
<proteinExistence type="predicted"/>
<gene>
    <name evidence="7" type="ORF">ACH5RR_000010</name>
</gene>
<dbReference type="PANTHER" id="PTHR19370:SF184">
    <property type="entry name" value="NADH-CYTOCHROME B5 REDUCTASE-LIKE"/>
    <property type="match status" value="1"/>
</dbReference>
<feature type="binding site" evidence="5">
    <location>
        <position position="9"/>
    </location>
    <ligand>
        <name>FAD</name>
        <dbReference type="ChEBI" id="CHEBI:57692"/>
    </ligand>
</feature>